<evidence type="ECO:0000313" key="3">
    <source>
        <dbReference type="EMBL" id="KDA00362.1"/>
    </source>
</evidence>
<dbReference type="eggNOG" id="COG5517">
    <property type="taxonomic scope" value="Bacteria"/>
</dbReference>
<accession>A0A059G285</accession>
<keyword evidence="4" id="KW-1185">Reference proteome</keyword>
<evidence type="ECO:0000256" key="2">
    <source>
        <dbReference type="ARBA" id="ARBA00023002"/>
    </source>
</evidence>
<evidence type="ECO:0000256" key="1">
    <source>
        <dbReference type="ARBA" id="ARBA00009570"/>
    </source>
</evidence>
<name>A0A059G285_9PROT</name>
<dbReference type="Gene3D" id="3.10.450.50">
    <property type="match status" value="1"/>
</dbReference>
<comment type="similarity">
    <text evidence="1">Belongs to the bacterial ring-hydroxylating dioxygenase beta subunit family.</text>
</comment>
<dbReference type="PANTHER" id="PTHR41534">
    <property type="entry name" value="BLR3401 PROTEIN"/>
    <property type="match status" value="1"/>
</dbReference>
<dbReference type="InterPro" id="IPR032710">
    <property type="entry name" value="NTF2-like_dom_sf"/>
</dbReference>
<proteinExistence type="inferred from homology"/>
<dbReference type="EMBL" id="ARYL01000058">
    <property type="protein sequence ID" value="KDA00362.1"/>
    <property type="molecule type" value="Genomic_DNA"/>
</dbReference>
<dbReference type="STRING" id="1280953.HOC_19371"/>
<evidence type="ECO:0000313" key="4">
    <source>
        <dbReference type="Proteomes" id="UP000024942"/>
    </source>
</evidence>
<dbReference type="SUPFAM" id="SSF54427">
    <property type="entry name" value="NTF2-like"/>
    <property type="match status" value="1"/>
</dbReference>
<keyword evidence="2" id="KW-0560">Oxidoreductase</keyword>
<dbReference type="CDD" id="cd00667">
    <property type="entry name" value="ring_hydroxylating_dioxygenases_beta"/>
    <property type="match status" value="1"/>
</dbReference>
<dbReference type="PANTHER" id="PTHR41534:SF2">
    <property type="entry name" value="3-PHENYLPROPIONATE_CINNAMIC ACID DIOXYGENASE SUBUNIT BETA"/>
    <property type="match status" value="1"/>
</dbReference>
<keyword evidence="3" id="KW-0223">Dioxygenase</keyword>
<dbReference type="PATRIC" id="fig|1280953.3.peg.3871"/>
<dbReference type="Pfam" id="PF00866">
    <property type="entry name" value="Ring_hydroxyl_B"/>
    <property type="match status" value="1"/>
</dbReference>
<dbReference type="AlphaFoldDB" id="A0A059G285"/>
<dbReference type="GeneID" id="92498547"/>
<dbReference type="GO" id="GO:0019380">
    <property type="term" value="P:3-phenylpropionate catabolic process"/>
    <property type="evidence" value="ECO:0007669"/>
    <property type="project" value="TreeGrafter"/>
</dbReference>
<comment type="caution">
    <text evidence="3">The sequence shown here is derived from an EMBL/GenBank/DDBJ whole genome shotgun (WGS) entry which is preliminary data.</text>
</comment>
<dbReference type="InterPro" id="IPR000391">
    <property type="entry name" value="Rng_hydr_dOase-bsu"/>
</dbReference>
<organism evidence="3 4">
    <name type="scientific">Hyphomonas oceanitis SCH89</name>
    <dbReference type="NCBI Taxonomy" id="1280953"/>
    <lineage>
        <taxon>Bacteria</taxon>
        <taxon>Pseudomonadati</taxon>
        <taxon>Pseudomonadota</taxon>
        <taxon>Alphaproteobacteria</taxon>
        <taxon>Hyphomonadales</taxon>
        <taxon>Hyphomonadaceae</taxon>
        <taxon>Hyphomonas</taxon>
    </lineage>
</organism>
<dbReference type="GO" id="GO:0051213">
    <property type="term" value="F:dioxygenase activity"/>
    <property type="evidence" value="ECO:0007669"/>
    <property type="project" value="UniProtKB-KW"/>
</dbReference>
<protein>
    <submittedName>
        <fullName evidence="3">Biphenyl 2,3-dioxygenase beta subunit</fullName>
    </submittedName>
</protein>
<dbReference type="Proteomes" id="UP000024942">
    <property type="component" value="Unassembled WGS sequence"/>
</dbReference>
<gene>
    <name evidence="3" type="ORF">HOC_19371</name>
</gene>
<dbReference type="NCBIfam" id="NF007479">
    <property type="entry name" value="PRK10069.1"/>
    <property type="match status" value="1"/>
</dbReference>
<dbReference type="RefSeq" id="WP_045699447.1">
    <property type="nucleotide sequence ID" value="NZ_ARYL01000058.1"/>
</dbReference>
<reference evidence="3 4" key="1">
    <citation type="journal article" date="2014" name="Antonie Van Leeuwenhoek">
        <title>Hyphomonas beringensis sp. nov. and Hyphomonas chukchiensis sp. nov., isolated from surface seawater of the Bering Sea and Chukchi Sea.</title>
        <authorList>
            <person name="Li C."/>
            <person name="Lai Q."/>
            <person name="Li G."/>
            <person name="Dong C."/>
            <person name="Wang J."/>
            <person name="Liao Y."/>
            <person name="Shao Z."/>
        </authorList>
    </citation>
    <scope>NUCLEOTIDE SEQUENCE [LARGE SCALE GENOMIC DNA]</scope>
    <source>
        <strain evidence="3 4">SCH89</strain>
    </source>
</reference>
<dbReference type="OrthoDB" id="7446267at2"/>
<sequence>MLKEKVGPESSASQISTAALLLQHEVEQFYYKESLLLDRHEFNDWFDLLDKDIRYFMPLRTNRTRRDQKLEYSKDGEYAHFDDDLVMMRGRQRKLMSDVGWSESPASRTRHIIANVIINDASDDQEVHVTSSFILYRNRLERQVDIFAGERMDVLRRSDNKLGFMIAKRTIHIDQSTILSNNLSIFF</sequence>